<dbReference type="EMBL" id="AWSA01000072">
    <property type="protein sequence ID" value="EWS99788.1"/>
    <property type="molecule type" value="Genomic_DNA"/>
</dbReference>
<dbReference type="RefSeq" id="WP_034809991.1">
    <property type="nucleotide sequence ID" value="NZ_AWSA01000072.1"/>
</dbReference>
<dbReference type="OrthoDB" id="525039at2"/>
<sequence length="234" mass="25121">MSQRRRLASYALACLLAVVGAALLWGATGDGSTSSRSPLAGSFASTYTPPATTSSPSSTASPTTRETTCHPGVPERLVYPALGVDAPFEKIGLDRTAPKDSSGQYPLGNPRDRTKAGWYEHGPKPGSGAGTVLTNGHTYRNGSAIFKEDFAKRVRTGQLIHLVLDNGDRCSYVVTRVWREVNSKRDYPRIIASQKLYDFSGPERLLLVTCGGSWNAASQNYDDISIVLATPVGR</sequence>
<organism evidence="3 4">
    <name type="scientific">Intrasporangium oryzae NRRL B-24470</name>
    <dbReference type="NCBI Taxonomy" id="1386089"/>
    <lineage>
        <taxon>Bacteria</taxon>
        <taxon>Bacillati</taxon>
        <taxon>Actinomycetota</taxon>
        <taxon>Actinomycetes</taxon>
        <taxon>Micrococcales</taxon>
        <taxon>Intrasporangiaceae</taxon>
        <taxon>Intrasporangium</taxon>
    </lineage>
</organism>
<feature type="compositionally biased region" description="Low complexity" evidence="2">
    <location>
        <begin position="44"/>
        <end position="64"/>
    </location>
</feature>
<dbReference type="Proteomes" id="UP000019489">
    <property type="component" value="Unassembled WGS sequence"/>
</dbReference>
<dbReference type="STRING" id="1386089.N865_08300"/>
<dbReference type="AlphaFoldDB" id="W9G7D3"/>
<reference evidence="3 4" key="1">
    <citation type="submission" date="2013-08" db="EMBL/GenBank/DDBJ databases">
        <title>Intrasporangium oryzae NRRL B-24470.</title>
        <authorList>
            <person name="Liu H."/>
            <person name="Wang G."/>
        </authorList>
    </citation>
    <scope>NUCLEOTIDE SEQUENCE [LARGE SCALE GENOMIC DNA]</scope>
    <source>
        <strain evidence="3 4">NRRL B-24470</strain>
    </source>
</reference>
<accession>W9G7D3</accession>
<feature type="region of interest" description="Disordered" evidence="2">
    <location>
        <begin position="44"/>
        <end position="74"/>
    </location>
</feature>
<dbReference type="CDD" id="cd05829">
    <property type="entry name" value="Sortase_F"/>
    <property type="match status" value="1"/>
</dbReference>
<dbReference type="GO" id="GO:0016787">
    <property type="term" value="F:hydrolase activity"/>
    <property type="evidence" value="ECO:0007669"/>
    <property type="project" value="UniProtKB-KW"/>
</dbReference>
<evidence type="ECO:0000256" key="2">
    <source>
        <dbReference type="SAM" id="MobiDB-lite"/>
    </source>
</evidence>
<keyword evidence="1" id="KW-0378">Hydrolase</keyword>
<dbReference type="eggNOG" id="COG3764">
    <property type="taxonomic scope" value="Bacteria"/>
</dbReference>
<evidence type="ECO:0000256" key="1">
    <source>
        <dbReference type="ARBA" id="ARBA00022801"/>
    </source>
</evidence>
<name>W9G7D3_9MICO</name>
<dbReference type="Gene3D" id="2.40.260.10">
    <property type="entry name" value="Sortase"/>
    <property type="match status" value="1"/>
</dbReference>
<dbReference type="InterPro" id="IPR023365">
    <property type="entry name" value="Sortase_dom-sf"/>
</dbReference>
<gene>
    <name evidence="3" type="ORF">N865_08300</name>
</gene>
<proteinExistence type="predicted"/>
<protein>
    <recommendedName>
        <fullName evidence="5">Sortase</fullName>
    </recommendedName>
</protein>
<evidence type="ECO:0000313" key="3">
    <source>
        <dbReference type="EMBL" id="EWS99788.1"/>
    </source>
</evidence>
<dbReference type="Pfam" id="PF04203">
    <property type="entry name" value="Sortase"/>
    <property type="match status" value="1"/>
</dbReference>
<feature type="region of interest" description="Disordered" evidence="2">
    <location>
        <begin position="93"/>
        <end position="131"/>
    </location>
</feature>
<evidence type="ECO:0000313" key="4">
    <source>
        <dbReference type="Proteomes" id="UP000019489"/>
    </source>
</evidence>
<dbReference type="InterPro" id="IPR042001">
    <property type="entry name" value="Sortase_F"/>
</dbReference>
<dbReference type="InterPro" id="IPR005754">
    <property type="entry name" value="Sortase"/>
</dbReference>
<comment type="caution">
    <text evidence="3">The sequence shown here is derived from an EMBL/GenBank/DDBJ whole genome shotgun (WGS) entry which is preliminary data.</text>
</comment>
<keyword evidence="4" id="KW-1185">Reference proteome</keyword>
<evidence type="ECO:0008006" key="5">
    <source>
        <dbReference type="Google" id="ProtNLM"/>
    </source>
</evidence>